<dbReference type="InterPro" id="IPR036047">
    <property type="entry name" value="F-box-like_dom_sf"/>
</dbReference>
<evidence type="ECO:0008006" key="4">
    <source>
        <dbReference type="Google" id="ProtNLM"/>
    </source>
</evidence>
<feature type="region of interest" description="Disordered" evidence="1">
    <location>
        <begin position="164"/>
        <end position="267"/>
    </location>
</feature>
<feature type="compositionally biased region" description="Acidic residues" evidence="1">
    <location>
        <begin position="665"/>
        <end position="694"/>
    </location>
</feature>
<name>A0ABQ5SFQ0_9CHLO</name>
<dbReference type="Gene3D" id="1.20.1280.50">
    <property type="match status" value="1"/>
</dbReference>
<protein>
    <recommendedName>
        <fullName evidence="4">F-box domain-containing protein</fullName>
    </recommendedName>
</protein>
<feature type="non-terminal residue" evidence="2">
    <location>
        <position position="870"/>
    </location>
</feature>
<feature type="region of interest" description="Disordered" evidence="1">
    <location>
        <begin position="660"/>
        <end position="701"/>
    </location>
</feature>
<organism evidence="2 3">
    <name type="scientific">Volvox africanus</name>
    <dbReference type="NCBI Taxonomy" id="51714"/>
    <lineage>
        <taxon>Eukaryota</taxon>
        <taxon>Viridiplantae</taxon>
        <taxon>Chlorophyta</taxon>
        <taxon>core chlorophytes</taxon>
        <taxon>Chlorophyceae</taxon>
        <taxon>CS clade</taxon>
        <taxon>Chlamydomonadales</taxon>
        <taxon>Volvocaceae</taxon>
        <taxon>Volvox</taxon>
    </lineage>
</organism>
<feature type="compositionally biased region" description="Polar residues" evidence="1">
    <location>
        <begin position="362"/>
        <end position="373"/>
    </location>
</feature>
<reference evidence="2 3" key="1">
    <citation type="journal article" date="2023" name="IScience">
        <title>Expanded male sex-determining region conserved during the evolution of homothallism in the green alga Volvox.</title>
        <authorList>
            <person name="Yamamoto K."/>
            <person name="Matsuzaki R."/>
            <person name="Mahakham W."/>
            <person name="Heman W."/>
            <person name="Sekimoto H."/>
            <person name="Kawachi M."/>
            <person name="Minakuchi Y."/>
            <person name="Toyoda A."/>
            <person name="Nozaki H."/>
        </authorList>
    </citation>
    <scope>NUCLEOTIDE SEQUENCE [LARGE SCALE GENOMIC DNA]</scope>
    <source>
        <strain evidence="2 3">NIES-4468</strain>
    </source>
</reference>
<dbReference type="PANTHER" id="PTHR12874:SF9">
    <property type="entry name" value="F-BOX ONLY PROTEIN 48"/>
    <property type="match status" value="1"/>
</dbReference>
<sequence length="870" mass="91270">MAIAEILRLGTDTLLLVLQHLDAESLAKLCCTCLILKNAAETPALWRALANERWYRVHAARFSQPHAKPKGLANTKANAQPGADNSVDWKSLFASGNGWEPPRLRHTGKLYRSGIRALQPLYHQPNDIAGDHPNSNNSGVDGWLLALGRDAGVDIWHFSSAAFSDGGSDTGGTSHRSSGPASANGASGCNVMSSSSSSSTAKRYIQPADSSPTGLPGSSSRLRGGDCNSGGETDAGQPDRTCRRDIQLTGGNCRPNGGVDTPAPASAPAAAPVLLDSLQIPNGARSVAWIRAASGDCHRHPGERGHLSFSECAKEVGSVTCSVQRYASKAGDKFAAIGTGRPGRFAPGAGASASTSTSTSTKQNSLGSSTDSGVPTRTYTLAIGSRRGEVQWYQYDLFGNCGTSWRRGGRFGEACSAGALRLLNTTTCGSSAPLAELHLLPASGEIARGMAVASKVGAAAAAPAVAAPAPATTLGVGGGGLLAALQRADSALDWDSSRNAVQIYDVATQRHLSTVHDPFESHQLVCCCPVHGTCADGVSIGGSTTAAADPHVLLVGSVHGAICWHCARCNLPSLCSHKPRSATAALYTLDVRCGLTQRFGVQHCSLYPRLATAREHYVFTSHAGTALEVYDRRAMSVPLYTRSRMPWVPSGELLAAEMEGGEIGTEQEAEQEAAERREEEEDEEDGQYSDEEDGPMSSHFAESKFPAWSNRASAAQNRHQALWLESDGDVLLGRSDNGTLWLWDLSTTLGWAGGPDRSGLWHWIYENGPLEMVDEELDGAGSRCADTWPRGLPSRSQDREVAALNAAALDEAEMALKVSGEAGGSAGRRAAATRAPGEPICLGSVVCHSGTPVCSLATGASTAFFSLGMW</sequence>
<evidence type="ECO:0000256" key="1">
    <source>
        <dbReference type="SAM" id="MobiDB-lite"/>
    </source>
</evidence>
<dbReference type="PANTHER" id="PTHR12874">
    <property type="entry name" value="F-BOX ONLY PROTEIN 48-RELATED"/>
    <property type="match status" value="1"/>
</dbReference>
<dbReference type="SUPFAM" id="SSF81383">
    <property type="entry name" value="F-box domain"/>
    <property type="match status" value="1"/>
</dbReference>
<evidence type="ECO:0000313" key="2">
    <source>
        <dbReference type="EMBL" id="GLI68763.1"/>
    </source>
</evidence>
<gene>
    <name evidence="2" type="ORF">VaNZ11_013254</name>
</gene>
<keyword evidence="3" id="KW-1185">Reference proteome</keyword>
<evidence type="ECO:0000313" key="3">
    <source>
        <dbReference type="Proteomes" id="UP001165090"/>
    </source>
</evidence>
<comment type="caution">
    <text evidence="2">The sequence shown here is derived from an EMBL/GenBank/DDBJ whole genome shotgun (WGS) entry which is preliminary data.</text>
</comment>
<proteinExistence type="predicted"/>
<accession>A0ABQ5SFQ0</accession>
<dbReference type="EMBL" id="BSDZ01000080">
    <property type="protein sequence ID" value="GLI68763.1"/>
    <property type="molecule type" value="Genomic_DNA"/>
</dbReference>
<feature type="region of interest" description="Disordered" evidence="1">
    <location>
        <begin position="345"/>
        <end position="373"/>
    </location>
</feature>
<dbReference type="Proteomes" id="UP001165090">
    <property type="component" value="Unassembled WGS sequence"/>
</dbReference>
<feature type="compositionally biased region" description="Low complexity" evidence="1">
    <location>
        <begin position="345"/>
        <end position="361"/>
    </location>
</feature>
<feature type="compositionally biased region" description="Low complexity" evidence="1">
    <location>
        <begin position="164"/>
        <end position="199"/>
    </location>
</feature>